<organism evidence="12">
    <name type="scientific">Notodromas monacha</name>
    <dbReference type="NCBI Taxonomy" id="399045"/>
    <lineage>
        <taxon>Eukaryota</taxon>
        <taxon>Metazoa</taxon>
        <taxon>Ecdysozoa</taxon>
        <taxon>Arthropoda</taxon>
        <taxon>Crustacea</taxon>
        <taxon>Oligostraca</taxon>
        <taxon>Ostracoda</taxon>
        <taxon>Podocopa</taxon>
        <taxon>Podocopida</taxon>
        <taxon>Cypridocopina</taxon>
        <taxon>Cypridoidea</taxon>
        <taxon>Cyprididae</taxon>
        <taxon>Notodromas</taxon>
    </lineage>
</organism>
<feature type="region of interest" description="Disordered" evidence="11">
    <location>
        <begin position="48"/>
        <end position="75"/>
    </location>
</feature>
<dbReference type="AlphaFoldDB" id="A0A7R9BND2"/>
<name>A0A7R9BND2_9CRUS</name>
<dbReference type="Gene3D" id="3.90.550.50">
    <property type="match status" value="1"/>
</dbReference>
<dbReference type="Proteomes" id="UP000678499">
    <property type="component" value="Unassembled WGS sequence"/>
</dbReference>
<proteinExistence type="inferred from homology"/>
<dbReference type="EMBL" id="OA882945">
    <property type="protein sequence ID" value="CAD7277443.1"/>
    <property type="molecule type" value="Genomic_DNA"/>
</dbReference>
<dbReference type="InterPro" id="IPR002659">
    <property type="entry name" value="Glyco_trans_31"/>
</dbReference>
<evidence type="ECO:0000313" key="12">
    <source>
        <dbReference type="EMBL" id="CAD7277443.1"/>
    </source>
</evidence>
<dbReference type="GO" id="GO:0000139">
    <property type="term" value="C:Golgi membrane"/>
    <property type="evidence" value="ECO:0007669"/>
    <property type="project" value="UniProtKB-SubCell"/>
</dbReference>
<dbReference type="GO" id="GO:0016758">
    <property type="term" value="F:hexosyltransferase activity"/>
    <property type="evidence" value="ECO:0007669"/>
    <property type="project" value="InterPro"/>
</dbReference>
<evidence type="ECO:0000256" key="5">
    <source>
        <dbReference type="ARBA" id="ARBA00022692"/>
    </source>
</evidence>
<keyword evidence="13" id="KW-1185">Reference proteome</keyword>
<accession>A0A7R9BND2</accession>
<dbReference type="GO" id="GO:0006493">
    <property type="term" value="P:protein O-linked glycosylation"/>
    <property type="evidence" value="ECO:0007669"/>
    <property type="project" value="TreeGrafter"/>
</dbReference>
<evidence type="ECO:0000256" key="11">
    <source>
        <dbReference type="SAM" id="MobiDB-lite"/>
    </source>
</evidence>
<gene>
    <name evidence="12" type="ORF">NMOB1V02_LOCUS5176</name>
</gene>
<evidence type="ECO:0000256" key="2">
    <source>
        <dbReference type="ARBA" id="ARBA00008661"/>
    </source>
</evidence>
<evidence type="ECO:0000256" key="6">
    <source>
        <dbReference type="ARBA" id="ARBA00022968"/>
    </source>
</evidence>
<dbReference type="OrthoDB" id="5512589at2759"/>
<dbReference type="PANTHER" id="PTHR11214:SF3">
    <property type="entry name" value="BETA-1,3-GALACTOSYLTRANSFERASE 6"/>
    <property type="match status" value="1"/>
</dbReference>
<evidence type="ECO:0000256" key="8">
    <source>
        <dbReference type="ARBA" id="ARBA00023034"/>
    </source>
</evidence>
<dbReference type="EC" id="2.4.1.-" evidence="10"/>
<keyword evidence="5 10" id="KW-0812">Transmembrane</keyword>
<evidence type="ECO:0000256" key="9">
    <source>
        <dbReference type="ARBA" id="ARBA00023136"/>
    </source>
</evidence>
<comment type="similarity">
    <text evidence="2 10">Belongs to the glycosyltransferase 31 family.</text>
</comment>
<dbReference type="Pfam" id="PF01762">
    <property type="entry name" value="Galactosyl_T"/>
    <property type="match status" value="1"/>
</dbReference>
<evidence type="ECO:0000256" key="1">
    <source>
        <dbReference type="ARBA" id="ARBA00004323"/>
    </source>
</evidence>
<feature type="transmembrane region" description="Helical" evidence="10">
    <location>
        <begin position="12"/>
        <end position="34"/>
    </location>
</feature>
<keyword evidence="4" id="KW-0808">Transferase</keyword>
<protein>
    <recommendedName>
        <fullName evidence="10">Hexosyltransferase</fullName>
        <ecNumber evidence="10">2.4.1.-</ecNumber>
    </recommendedName>
</protein>
<keyword evidence="7 10" id="KW-1133">Transmembrane helix</keyword>
<keyword evidence="8 10" id="KW-0333">Golgi apparatus</keyword>
<evidence type="ECO:0000313" key="13">
    <source>
        <dbReference type="Proteomes" id="UP000678499"/>
    </source>
</evidence>
<evidence type="ECO:0000256" key="3">
    <source>
        <dbReference type="ARBA" id="ARBA00022676"/>
    </source>
</evidence>
<evidence type="ECO:0000256" key="4">
    <source>
        <dbReference type="ARBA" id="ARBA00022679"/>
    </source>
</evidence>
<reference evidence="12" key="1">
    <citation type="submission" date="2020-11" db="EMBL/GenBank/DDBJ databases">
        <authorList>
            <person name="Tran Van P."/>
        </authorList>
    </citation>
    <scope>NUCLEOTIDE SEQUENCE</scope>
</reference>
<keyword evidence="9 10" id="KW-0472">Membrane</keyword>
<evidence type="ECO:0000256" key="10">
    <source>
        <dbReference type="RuleBase" id="RU363063"/>
    </source>
</evidence>
<sequence length="395" mass="43969">METEVIRMRCKTLALFTAIFGIMFCLIISFMLAVEPGREPNNFPSWWKIPQHEEPKGTPGLQVHQSNEPSADVQAEQPVGNVARNVTVTVGDETMSLGVSDVGPVCPPGTRILLLVISAPGNWARRKVLRRVWMSQKGEMQRENIFAAFLVGQPQEGSNFTEKSQRLLEHETKSLGDIITLADHEDVYYRLTYKVIAGYAWAREFCKSAKFIGKVDDDVFVNIKRLNAFVEGKDDRKAVLGPMNKGLSVIRDPNSKWYIPPTIYGRKKYPPYAAGFFYLVTAEFADAVLAETKGVALFPIDDAYITGILREALHANKFLTYMDAPGVWRFGVGPATIRFWLSLPNSRALITRAPIAVVLEDEAAMDGVHAKMQLADLLGRLLGANVSSNVYSDIL</sequence>
<dbReference type="EMBL" id="CAJPEX010000908">
    <property type="protein sequence ID" value="CAG0917595.1"/>
    <property type="molecule type" value="Genomic_DNA"/>
</dbReference>
<keyword evidence="6 10" id="KW-0735">Signal-anchor</keyword>
<evidence type="ECO:0000256" key="7">
    <source>
        <dbReference type="ARBA" id="ARBA00022989"/>
    </source>
</evidence>
<comment type="subcellular location">
    <subcellularLocation>
        <location evidence="1 10">Golgi apparatus membrane</location>
        <topology evidence="1 10">Single-pass type II membrane protein</topology>
    </subcellularLocation>
</comment>
<dbReference type="PANTHER" id="PTHR11214">
    <property type="entry name" value="BETA-1,3-N-ACETYLGLUCOSAMINYLTRANSFERASE"/>
    <property type="match status" value="1"/>
</dbReference>
<keyword evidence="3 10" id="KW-0328">Glycosyltransferase</keyword>